<evidence type="ECO:0000256" key="2">
    <source>
        <dbReference type="ARBA" id="ARBA00012513"/>
    </source>
</evidence>
<comment type="cofactor">
    <cofactor evidence="1">
        <name>Mg(2+)</name>
        <dbReference type="ChEBI" id="CHEBI:18420"/>
    </cofactor>
</comment>
<dbReference type="Pfam" id="PF00069">
    <property type="entry name" value="Pkinase"/>
    <property type="match status" value="1"/>
</dbReference>
<dbReference type="PANTHER" id="PTHR24346">
    <property type="entry name" value="MAP/MICROTUBULE AFFINITY-REGULATING KINASE"/>
    <property type="match status" value="1"/>
</dbReference>
<dbReference type="PROSITE" id="PS50011">
    <property type="entry name" value="PROTEIN_KINASE_DOM"/>
    <property type="match status" value="1"/>
</dbReference>
<organism evidence="13 14">
    <name type="scientific">Panagrellus redivivus</name>
    <name type="common">Microworm</name>
    <dbReference type="NCBI Taxonomy" id="6233"/>
    <lineage>
        <taxon>Eukaryota</taxon>
        <taxon>Metazoa</taxon>
        <taxon>Ecdysozoa</taxon>
        <taxon>Nematoda</taxon>
        <taxon>Chromadorea</taxon>
        <taxon>Rhabditida</taxon>
        <taxon>Tylenchina</taxon>
        <taxon>Panagrolaimomorpha</taxon>
        <taxon>Panagrolaimoidea</taxon>
        <taxon>Panagrolaimidae</taxon>
        <taxon>Panagrellus</taxon>
    </lineage>
</organism>
<keyword evidence="13" id="KW-1185">Reference proteome</keyword>
<comment type="catalytic activity">
    <reaction evidence="8">
        <text>L-threonyl-[protein] + ATP = O-phospho-L-threonyl-[protein] + ADP + H(+)</text>
        <dbReference type="Rhea" id="RHEA:46608"/>
        <dbReference type="Rhea" id="RHEA-COMP:11060"/>
        <dbReference type="Rhea" id="RHEA-COMP:11605"/>
        <dbReference type="ChEBI" id="CHEBI:15378"/>
        <dbReference type="ChEBI" id="CHEBI:30013"/>
        <dbReference type="ChEBI" id="CHEBI:30616"/>
        <dbReference type="ChEBI" id="CHEBI:61977"/>
        <dbReference type="ChEBI" id="CHEBI:456216"/>
        <dbReference type="EC" id="2.7.11.1"/>
    </reaction>
</comment>
<dbReference type="EC" id="2.7.11.1" evidence="2"/>
<dbReference type="GO" id="GO:0000226">
    <property type="term" value="P:microtubule cytoskeleton organization"/>
    <property type="evidence" value="ECO:0007669"/>
    <property type="project" value="TreeGrafter"/>
</dbReference>
<evidence type="ECO:0000256" key="3">
    <source>
        <dbReference type="ARBA" id="ARBA00022527"/>
    </source>
</evidence>
<feature type="region of interest" description="Disordered" evidence="11">
    <location>
        <begin position="88"/>
        <end position="121"/>
    </location>
</feature>
<evidence type="ECO:0000256" key="6">
    <source>
        <dbReference type="ARBA" id="ARBA00022777"/>
    </source>
</evidence>
<dbReference type="GO" id="GO:0035556">
    <property type="term" value="P:intracellular signal transduction"/>
    <property type="evidence" value="ECO:0007669"/>
    <property type="project" value="TreeGrafter"/>
</dbReference>
<feature type="compositionally biased region" description="Low complexity" evidence="11">
    <location>
        <begin position="111"/>
        <end position="121"/>
    </location>
</feature>
<dbReference type="SMART" id="SM00220">
    <property type="entry name" value="S_TKc"/>
    <property type="match status" value="1"/>
</dbReference>
<evidence type="ECO:0000256" key="4">
    <source>
        <dbReference type="ARBA" id="ARBA00022679"/>
    </source>
</evidence>
<dbReference type="PROSITE" id="PS00108">
    <property type="entry name" value="PROTEIN_KINASE_ST"/>
    <property type="match status" value="1"/>
</dbReference>
<feature type="domain" description="Protein kinase" evidence="12">
    <location>
        <begin position="152"/>
        <end position="402"/>
    </location>
</feature>
<evidence type="ECO:0000259" key="12">
    <source>
        <dbReference type="PROSITE" id="PS50011"/>
    </source>
</evidence>
<dbReference type="InterPro" id="IPR000719">
    <property type="entry name" value="Prot_kinase_dom"/>
</dbReference>
<name>A0A7E4UUP3_PANRE</name>
<evidence type="ECO:0000256" key="1">
    <source>
        <dbReference type="ARBA" id="ARBA00001946"/>
    </source>
</evidence>
<dbReference type="InterPro" id="IPR017441">
    <property type="entry name" value="Protein_kinase_ATP_BS"/>
</dbReference>
<evidence type="ECO:0000256" key="7">
    <source>
        <dbReference type="ARBA" id="ARBA00022840"/>
    </source>
</evidence>
<dbReference type="SUPFAM" id="SSF56112">
    <property type="entry name" value="Protein kinase-like (PK-like)"/>
    <property type="match status" value="1"/>
</dbReference>
<reference evidence="14" key="2">
    <citation type="submission" date="2020-10" db="UniProtKB">
        <authorList>
            <consortium name="WormBaseParasite"/>
        </authorList>
    </citation>
    <scope>IDENTIFICATION</scope>
</reference>
<dbReference type="PANTHER" id="PTHR24346:SF49">
    <property type="entry name" value="NIM1 SERINE_THREONINE PROTEIN KINASE"/>
    <property type="match status" value="1"/>
</dbReference>
<dbReference type="WBParaSite" id="Pan_g1274.t1">
    <property type="protein sequence ID" value="Pan_g1274.t1"/>
    <property type="gene ID" value="Pan_g1274"/>
</dbReference>
<keyword evidence="7 10" id="KW-0067">ATP-binding</keyword>
<evidence type="ECO:0000256" key="10">
    <source>
        <dbReference type="PROSITE-ProRule" id="PRU10141"/>
    </source>
</evidence>
<reference evidence="13" key="1">
    <citation type="journal article" date="2013" name="Genetics">
        <title>The draft genome and transcriptome of Panagrellus redivivus are shaped by the harsh demands of a free-living lifestyle.</title>
        <authorList>
            <person name="Srinivasan J."/>
            <person name="Dillman A.R."/>
            <person name="Macchietto M.G."/>
            <person name="Heikkinen L."/>
            <person name="Lakso M."/>
            <person name="Fracchia K.M."/>
            <person name="Antoshechkin I."/>
            <person name="Mortazavi A."/>
            <person name="Wong G."/>
            <person name="Sternberg P.W."/>
        </authorList>
    </citation>
    <scope>NUCLEOTIDE SEQUENCE [LARGE SCALE GENOMIC DNA]</scope>
    <source>
        <strain evidence="13">MT8872</strain>
    </source>
</reference>
<dbReference type="InterPro" id="IPR008271">
    <property type="entry name" value="Ser/Thr_kinase_AS"/>
</dbReference>
<keyword evidence="5 10" id="KW-0547">Nucleotide-binding</keyword>
<sequence length="509" mass="56413">MALLAAPRKSPVPPYERSLPSMEGINLDVSPELIIEEVAPSPVPCPDVPAPQPEPPQPASAPIVRSEIAKMVSRDVARVMQGRGRFAKASTLPCSSSEDDDSMGPKDHILRNASSNSLPASSPTLYETTKLALETDPGIHREIALGKLVGFYKLGKELGCGNFSKVKLGVHTLTREKVAVKVMDKSKMDLKASRLFAREVASMEHLHHPNVIRLFEVIETLSKVFLVMEYAGGGELYTYVHENGKLIEDAAKPIFAQLISAVGHLHAKGIVHRDIKAENVIFAQPGWVKLADFGFSCRYTEDPLNTFCGSPPYAAPELFRDAEYNGPMVDMWALGVTLYFMLVGVTPFRGDTISMLKTNIMSNNYAMPEYLSGFAQFVIQRLLCQDPTKRAAAADIRKMYWLSQSKFPESYLQISVTPNESNLATDETERRVWAKLGEIGITAAMIRESVGKGARDSIIGTYRIVLFQAQAPDHDKEVLKVRNHAHRMNAQNKRAEEQFNQRSKTCIII</sequence>
<evidence type="ECO:0000256" key="11">
    <source>
        <dbReference type="SAM" id="MobiDB-lite"/>
    </source>
</evidence>
<feature type="region of interest" description="Disordered" evidence="11">
    <location>
        <begin position="1"/>
        <end position="23"/>
    </location>
</feature>
<evidence type="ECO:0000256" key="5">
    <source>
        <dbReference type="ARBA" id="ARBA00022741"/>
    </source>
</evidence>
<protein>
    <recommendedName>
        <fullName evidence="2">non-specific serine/threonine protein kinase</fullName>
        <ecNumber evidence="2">2.7.11.1</ecNumber>
    </recommendedName>
</protein>
<evidence type="ECO:0000256" key="9">
    <source>
        <dbReference type="ARBA" id="ARBA00048679"/>
    </source>
</evidence>
<dbReference type="FunFam" id="1.10.510.10:FF:000571">
    <property type="entry name" value="Maternal embryonic leucine zipper kinase"/>
    <property type="match status" value="1"/>
</dbReference>
<accession>A0A7E4UUP3</accession>
<proteinExistence type="predicted"/>
<keyword evidence="6" id="KW-0418">Kinase</keyword>
<dbReference type="FunFam" id="3.30.200.20:FF:000003">
    <property type="entry name" value="Non-specific serine/threonine protein kinase"/>
    <property type="match status" value="1"/>
</dbReference>
<dbReference type="Gene3D" id="1.10.510.10">
    <property type="entry name" value="Transferase(Phosphotransferase) domain 1"/>
    <property type="match status" value="1"/>
</dbReference>
<dbReference type="Proteomes" id="UP000492821">
    <property type="component" value="Unassembled WGS sequence"/>
</dbReference>
<feature type="binding site" evidence="10">
    <location>
        <position position="181"/>
    </location>
    <ligand>
        <name>ATP</name>
        <dbReference type="ChEBI" id="CHEBI:30616"/>
    </ligand>
</feature>
<dbReference type="AlphaFoldDB" id="A0A7E4UUP3"/>
<evidence type="ECO:0000256" key="8">
    <source>
        <dbReference type="ARBA" id="ARBA00047899"/>
    </source>
</evidence>
<evidence type="ECO:0000313" key="13">
    <source>
        <dbReference type="Proteomes" id="UP000492821"/>
    </source>
</evidence>
<feature type="compositionally biased region" description="Pro residues" evidence="11">
    <location>
        <begin position="41"/>
        <end position="59"/>
    </location>
</feature>
<dbReference type="PROSITE" id="PS00107">
    <property type="entry name" value="PROTEIN_KINASE_ATP"/>
    <property type="match status" value="1"/>
</dbReference>
<dbReference type="GO" id="GO:0005737">
    <property type="term" value="C:cytoplasm"/>
    <property type="evidence" value="ECO:0007669"/>
    <property type="project" value="TreeGrafter"/>
</dbReference>
<feature type="region of interest" description="Disordered" evidence="11">
    <location>
        <begin position="38"/>
        <end position="62"/>
    </location>
</feature>
<keyword evidence="4" id="KW-0808">Transferase</keyword>
<evidence type="ECO:0000313" key="14">
    <source>
        <dbReference type="WBParaSite" id="Pan_g1274.t1"/>
    </source>
</evidence>
<dbReference type="GO" id="GO:0005524">
    <property type="term" value="F:ATP binding"/>
    <property type="evidence" value="ECO:0007669"/>
    <property type="project" value="UniProtKB-UniRule"/>
</dbReference>
<keyword evidence="3" id="KW-0723">Serine/threonine-protein kinase</keyword>
<dbReference type="GO" id="GO:0050321">
    <property type="term" value="F:tau-protein kinase activity"/>
    <property type="evidence" value="ECO:0007669"/>
    <property type="project" value="TreeGrafter"/>
</dbReference>
<dbReference type="InterPro" id="IPR011009">
    <property type="entry name" value="Kinase-like_dom_sf"/>
</dbReference>
<comment type="catalytic activity">
    <reaction evidence="9">
        <text>L-seryl-[protein] + ATP = O-phospho-L-seryl-[protein] + ADP + H(+)</text>
        <dbReference type="Rhea" id="RHEA:17989"/>
        <dbReference type="Rhea" id="RHEA-COMP:9863"/>
        <dbReference type="Rhea" id="RHEA-COMP:11604"/>
        <dbReference type="ChEBI" id="CHEBI:15378"/>
        <dbReference type="ChEBI" id="CHEBI:29999"/>
        <dbReference type="ChEBI" id="CHEBI:30616"/>
        <dbReference type="ChEBI" id="CHEBI:83421"/>
        <dbReference type="ChEBI" id="CHEBI:456216"/>
        <dbReference type="EC" id="2.7.11.1"/>
    </reaction>
</comment>